<organism evidence="1 2">
    <name type="scientific">Colletotrichum lupini</name>
    <dbReference type="NCBI Taxonomy" id="145971"/>
    <lineage>
        <taxon>Eukaryota</taxon>
        <taxon>Fungi</taxon>
        <taxon>Dikarya</taxon>
        <taxon>Ascomycota</taxon>
        <taxon>Pezizomycotina</taxon>
        <taxon>Sordariomycetes</taxon>
        <taxon>Hypocreomycetidae</taxon>
        <taxon>Glomerellales</taxon>
        <taxon>Glomerellaceae</taxon>
        <taxon>Colletotrichum</taxon>
        <taxon>Colletotrichum acutatum species complex</taxon>
    </lineage>
</organism>
<gene>
    <name evidence="1" type="ORF">CLUP02_04681</name>
</gene>
<dbReference type="KEGG" id="clup:CLUP02_04681"/>
<keyword evidence="2" id="KW-1185">Reference proteome</keyword>
<reference evidence="1" key="1">
    <citation type="journal article" date="2021" name="Mol. Plant Microbe Interact.">
        <title>Complete Genome Sequence of the Plant-Pathogenic Fungus Colletotrichum lupini.</title>
        <authorList>
            <person name="Baroncelli R."/>
            <person name="Pensec F."/>
            <person name="Da Lio D."/>
            <person name="Boufleur T."/>
            <person name="Vicente I."/>
            <person name="Sarrocco S."/>
            <person name="Picot A."/>
            <person name="Baraldi E."/>
            <person name="Sukno S."/>
            <person name="Thon M."/>
            <person name="Le Floch G."/>
        </authorList>
    </citation>
    <scope>NUCLEOTIDE SEQUENCE</scope>
    <source>
        <strain evidence="1">IMI 504893</strain>
    </source>
</reference>
<sequence>MRPYWGLLTTSAEVNVFPSRYNVPEFVVNMIDAACLTQMYMAFADSKYH</sequence>
<protein>
    <submittedName>
        <fullName evidence="1">Uncharacterized protein</fullName>
    </submittedName>
</protein>
<name>A0A9Q8SMJ8_9PEZI</name>
<proteinExistence type="predicted"/>
<evidence type="ECO:0000313" key="2">
    <source>
        <dbReference type="Proteomes" id="UP000830671"/>
    </source>
</evidence>
<dbReference type="AlphaFoldDB" id="A0A9Q8SMJ8"/>
<accession>A0A9Q8SMJ8</accession>
<evidence type="ECO:0000313" key="1">
    <source>
        <dbReference type="EMBL" id="UQC79202.1"/>
    </source>
</evidence>
<dbReference type="EMBL" id="CP019474">
    <property type="protein sequence ID" value="UQC79202.1"/>
    <property type="molecule type" value="Genomic_DNA"/>
</dbReference>
<dbReference type="RefSeq" id="XP_049140835.1">
    <property type="nucleotide sequence ID" value="XM_049283692.1"/>
</dbReference>
<dbReference type="Proteomes" id="UP000830671">
    <property type="component" value="Chromosome 2"/>
</dbReference>
<dbReference type="GeneID" id="73338702"/>